<evidence type="ECO:0000256" key="5">
    <source>
        <dbReference type="ARBA" id="ARBA00022840"/>
    </source>
</evidence>
<sequence>MPNFVTFGETMVQYNAEYSGPYDPDGKHLADIAGAESNVAINLKKVSAEKVKTTWISRLGDDESGKLVHKYLSPRTTVVAPLLSGEKTGISFLNHYVTEEIENEHLKVYQREGSAASKLSYEDVAPYLANADIVHVTGITPALSITCHDTVVEVMKKCDSLGIPVCLDVNYRDQLWSPDEAKNVLQSLIPLASIFKLGFDEAEVIWNESLSASQYAKRFHVKPDQISIVTKGSSGAVLFDGQNLITQESLPVDVVDPVGAGDAFVAGFLSGIFEHGMSPKYLLTLEASQRKKVLRQALRMGVICGALTCTRRGDTSAMPNATEVQNHLNLIQ</sequence>
<evidence type="ECO:0000256" key="1">
    <source>
        <dbReference type="ARBA" id="ARBA00010688"/>
    </source>
</evidence>
<dbReference type="InterPro" id="IPR002173">
    <property type="entry name" value="Carboh/pur_kinase_PfkB_CS"/>
</dbReference>
<name>A0A381V6I7_9ZZZZ</name>
<keyword evidence="2" id="KW-0808">Transferase</keyword>
<dbReference type="InterPro" id="IPR050306">
    <property type="entry name" value="PfkB_Carbo_kinase"/>
</dbReference>
<dbReference type="PROSITE" id="PS00584">
    <property type="entry name" value="PFKB_KINASES_2"/>
    <property type="match status" value="1"/>
</dbReference>
<feature type="domain" description="Carbohydrate kinase PfkB" evidence="6">
    <location>
        <begin position="3"/>
        <end position="320"/>
    </location>
</feature>
<dbReference type="InterPro" id="IPR011611">
    <property type="entry name" value="PfkB_dom"/>
</dbReference>
<comment type="similarity">
    <text evidence="1">Belongs to the carbohydrate kinase PfkB family.</text>
</comment>
<keyword evidence="3" id="KW-0547">Nucleotide-binding</keyword>
<evidence type="ECO:0000313" key="7">
    <source>
        <dbReference type="EMBL" id="SVA34903.1"/>
    </source>
</evidence>
<protein>
    <recommendedName>
        <fullName evidence="6">Carbohydrate kinase PfkB domain-containing protein</fullName>
    </recommendedName>
</protein>
<proteinExistence type="inferred from homology"/>
<evidence type="ECO:0000256" key="2">
    <source>
        <dbReference type="ARBA" id="ARBA00022679"/>
    </source>
</evidence>
<dbReference type="Gene3D" id="3.40.1190.20">
    <property type="match status" value="1"/>
</dbReference>
<dbReference type="EMBL" id="UINC01007748">
    <property type="protein sequence ID" value="SVA34903.1"/>
    <property type="molecule type" value="Genomic_DNA"/>
</dbReference>
<dbReference type="GO" id="GO:0005524">
    <property type="term" value="F:ATP binding"/>
    <property type="evidence" value="ECO:0007669"/>
    <property type="project" value="UniProtKB-KW"/>
</dbReference>
<dbReference type="GO" id="GO:0016301">
    <property type="term" value="F:kinase activity"/>
    <property type="evidence" value="ECO:0007669"/>
    <property type="project" value="UniProtKB-KW"/>
</dbReference>
<dbReference type="InterPro" id="IPR029056">
    <property type="entry name" value="Ribokinase-like"/>
</dbReference>
<evidence type="ECO:0000259" key="6">
    <source>
        <dbReference type="Pfam" id="PF00294"/>
    </source>
</evidence>
<accession>A0A381V6I7</accession>
<dbReference type="SUPFAM" id="SSF53613">
    <property type="entry name" value="Ribokinase-like"/>
    <property type="match status" value="1"/>
</dbReference>
<dbReference type="CDD" id="cd01166">
    <property type="entry name" value="KdgK"/>
    <property type="match status" value="1"/>
</dbReference>
<gene>
    <name evidence="7" type="ORF">METZ01_LOCUS87757</name>
</gene>
<keyword evidence="4" id="KW-0418">Kinase</keyword>
<keyword evidence="5" id="KW-0067">ATP-binding</keyword>
<evidence type="ECO:0000256" key="3">
    <source>
        <dbReference type="ARBA" id="ARBA00022741"/>
    </source>
</evidence>
<dbReference type="PANTHER" id="PTHR43085">
    <property type="entry name" value="HEXOKINASE FAMILY MEMBER"/>
    <property type="match status" value="1"/>
</dbReference>
<reference evidence="7" key="1">
    <citation type="submission" date="2018-05" db="EMBL/GenBank/DDBJ databases">
        <authorList>
            <person name="Lanie J.A."/>
            <person name="Ng W.-L."/>
            <person name="Kazmierczak K.M."/>
            <person name="Andrzejewski T.M."/>
            <person name="Davidsen T.M."/>
            <person name="Wayne K.J."/>
            <person name="Tettelin H."/>
            <person name="Glass J.I."/>
            <person name="Rusch D."/>
            <person name="Podicherti R."/>
            <person name="Tsui H.-C.T."/>
            <person name="Winkler M.E."/>
        </authorList>
    </citation>
    <scope>NUCLEOTIDE SEQUENCE</scope>
</reference>
<dbReference type="PANTHER" id="PTHR43085:SF1">
    <property type="entry name" value="PSEUDOURIDINE KINASE-RELATED"/>
    <property type="match status" value="1"/>
</dbReference>
<dbReference type="Pfam" id="PF00294">
    <property type="entry name" value="PfkB"/>
    <property type="match status" value="1"/>
</dbReference>
<evidence type="ECO:0000256" key="4">
    <source>
        <dbReference type="ARBA" id="ARBA00022777"/>
    </source>
</evidence>
<organism evidence="7">
    <name type="scientific">marine metagenome</name>
    <dbReference type="NCBI Taxonomy" id="408172"/>
    <lineage>
        <taxon>unclassified sequences</taxon>
        <taxon>metagenomes</taxon>
        <taxon>ecological metagenomes</taxon>
    </lineage>
</organism>
<dbReference type="AlphaFoldDB" id="A0A381V6I7"/>